<evidence type="ECO:0000313" key="3">
    <source>
        <dbReference type="EMBL" id="MPM97410.1"/>
    </source>
</evidence>
<proteinExistence type="predicted"/>
<comment type="caution">
    <text evidence="3">The sequence shown here is derived from an EMBL/GenBank/DDBJ whole genome shotgun (WGS) entry which is preliminary data.</text>
</comment>
<evidence type="ECO:0000256" key="1">
    <source>
        <dbReference type="ARBA" id="ARBA00022679"/>
    </source>
</evidence>
<dbReference type="InterPro" id="IPR007197">
    <property type="entry name" value="rSAM"/>
</dbReference>
<dbReference type="PANTHER" id="PTHR11918">
    <property type="entry name" value="RADICAL SAM PROTEINS"/>
    <property type="match status" value="1"/>
</dbReference>
<feature type="domain" description="Radical SAM core" evidence="2">
    <location>
        <begin position="1"/>
        <end position="177"/>
    </location>
</feature>
<dbReference type="AlphaFoldDB" id="A0A645E6I1"/>
<dbReference type="InterPro" id="IPR023404">
    <property type="entry name" value="rSAM_horseshoe"/>
</dbReference>
<dbReference type="SMART" id="SM00729">
    <property type="entry name" value="Elp3"/>
    <property type="match status" value="1"/>
</dbReference>
<dbReference type="EMBL" id="VSSQ01043695">
    <property type="protein sequence ID" value="MPM97410.1"/>
    <property type="molecule type" value="Genomic_DNA"/>
</dbReference>
<reference evidence="3" key="1">
    <citation type="submission" date="2019-08" db="EMBL/GenBank/DDBJ databases">
        <authorList>
            <person name="Kucharzyk K."/>
            <person name="Murdoch R.W."/>
            <person name="Higgins S."/>
            <person name="Loffler F."/>
        </authorList>
    </citation>
    <scope>NUCLEOTIDE SEQUENCE</scope>
</reference>
<dbReference type="SUPFAM" id="SSF102114">
    <property type="entry name" value="Radical SAM enzymes"/>
    <property type="match status" value="1"/>
</dbReference>
<dbReference type="PROSITE" id="PS51918">
    <property type="entry name" value="RADICAL_SAM"/>
    <property type="match status" value="1"/>
</dbReference>
<name>A0A645E6I1_9ZZZZ</name>
<dbReference type="EC" id="2.8.4.5" evidence="3"/>
<dbReference type="Gene3D" id="3.80.30.20">
    <property type="entry name" value="tm_1862 like domain"/>
    <property type="match status" value="1"/>
</dbReference>
<keyword evidence="1 3" id="KW-0808">Transferase</keyword>
<dbReference type="InterPro" id="IPR006638">
    <property type="entry name" value="Elp3/MiaA/NifB-like_rSAM"/>
</dbReference>
<protein>
    <submittedName>
        <fullName evidence="3">Threonylcarbamoyladenosine tRNA methylthiotransferase MtaB</fullName>
        <ecNumber evidence="3">2.8.4.5</ecNumber>
    </submittedName>
</protein>
<evidence type="ECO:0000259" key="2">
    <source>
        <dbReference type="PROSITE" id="PS51918"/>
    </source>
</evidence>
<dbReference type="InterPro" id="IPR058240">
    <property type="entry name" value="rSAM_sf"/>
</dbReference>
<accession>A0A645E6I1</accession>
<gene>
    <name evidence="3" type="primary">mtaB_31</name>
    <name evidence="3" type="ORF">SDC9_144583</name>
</gene>
<sequence length="243" mass="27807">MLTGIHLSAWGKDLVPQQHITDLLRAITRVEGLHRVRISSVEPTDVDESWLDFMVEEPKFCRHLHIPLQSGCDTVLSRMNRRYHTAYYRELVSKLRTRLPNIAISTDLIVGFPGETEEEARQTYEFCQEMKFSRMHVFRFSARKGTVAATLPHPVLKEVAERRSQEIRELAGQMMADYAHAFIGKELEVLLEEGRNGADIAEGYSDEYIRIRVPYKGKIPKGGQLVRVHITGWSSEGLIAEIC</sequence>
<dbReference type="Pfam" id="PF04055">
    <property type="entry name" value="Radical_SAM"/>
    <property type="match status" value="1"/>
</dbReference>
<dbReference type="PANTHER" id="PTHR11918:SF45">
    <property type="entry name" value="THREONYLCARBAMOYLADENOSINE TRNA METHYLTHIOTRANSFERASE"/>
    <property type="match status" value="1"/>
</dbReference>
<dbReference type="GO" id="GO:0051536">
    <property type="term" value="F:iron-sulfur cluster binding"/>
    <property type="evidence" value="ECO:0007669"/>
    <property type="project" value="InterPro"/>
</dbReference>
<organism evidence="3">
    <name type="scientific">bioreactor metagenome</name>
    <dbReference type="NCBI Taxonomy" id="1076179"/>
    <lineage>
        <taxon>unclassified sequences</taxon>
        <taxon>metagenomes</taxon>
        <taxon>ecological metagenomes</taxon>
    </lineage>
</organism>
<dbReference type="GO" id="GO:0035598">
    <property type="term" value="F:tRNA (N(6)-L-threonylcarbamoyladenosine(37)-C(2))-methylthiotransferase activity"/>
    <property type="evidence" value="ECO:0007669"/>
    <property type="project" value="UniProtKB-EC"/>
</dbReference>